<gene>
    <name evidence="2" type="ORF">B0537_11280</name>
</gene>
<dbReference type="STRING" id="1833852.B0537_11280"/>
<dbReference type="EMBL" id="CP019698">
    <property type="protein sequence ID" value="AQS59608.1"/>
    <property type="molecule type" value="Genomic_DNA"/>
</dbReference>
<dbReference type="OrthoDB" id="9773308at2"/>
<evidence type="ECO:0000313" key="3">
    <source>
        <dbReference type="Proteomes" id="UP000189464"/>
    </source>
</evidence>
<dbReference type="KEGG" id="dfg:B0537_11280"/>
<dbReference type="Gene3D" id="3.20.80.10">
    <property type="entry name" value="Regulatory factor, effector binding domain"/>
    <property type="match status" value="1"/>
</dbReference>
<proteinExistence type="predicted"/>
<name>A0A1S6IXV1_9FIRM</name>
<evidence type="ECO:0000313" key="2">
    <source>
        <dbReference type="EMBL" id="AQS59608.1"/>
    </source>
</evidence>
<sequence>MATFDCKKAYKDLYLPKVKPSIVDVPPLEGLWWFEDNTFDGSVMGRKDEFSWVIMIRQPEFVTPEVFETAKTSLAKKKPGLDTSIARLEDFTEGLCAQVMHIGPYDDEGPTVAALEEFIASQGYRTEMSGLRQHHEIYLSDPRKTAPEKLKTVIRHPIVKR</sequence>
<reference evidence="2 3" key="1">
    <citation type="journal article" date="2016" name="Int. J. Syst. Evol. Microbiol.">
        <title>Desulfotomaculum ferrireducens sp. nov., a moderately thermophilic sulfate-reducing and dissimilatory Fe(III)-reducing bacterium isolated from compost.</title>
        <authorList>
            <person name="Yang G."/>
            <person name="Guo J."/>
            <person name="Zhuang L."/>
            <person name="Yuan Y."/>
            <person name="Zhou S."/>
        </authorList>
    </citation>
    <scope>NUCLEOTIDE SEQUENCE [LARGE SCALE GENOMIC DNA]</scope>
    <source>
        <strain evidence="2 3">GSS09</strain>
    </source>
</reference>
<dbReference type="RefSeq" id="WP_077714673.1">
    <property type="nucleotide sequence ID" value="NZ_CP019698.1"/>
</dbReference>
<dbReference type="Pfam" id="PF06445">
    <property type="entry name" value="GyrI-like"/>
    <property type="match status" value="1"/>
</dbReference>
<accession>A0A1S6IXV1</accession>
<dbReference type="InterPro" id="IPR029442">
    <property type="entry name" value="GyrI-like"/>
</dbReference>
<evidence type="ECO:0000259" key="1">
    <source>
        <dbReference type="Pfam" id="PF06445"/>
    </source>
</evidence>
<keyword evidence="3" id="KW-1185">Reference proteome</keyword>
<dbReference type="AlphaFoldDB" id="A0A1S6IXV1"/>
<dbReference type="InterPro" id="IPR011256">
    <property type="entry name" value="Reg_factor_effector_dom_sf"/>
</dbReference>
<feature type="domain" description="GyrI-like small molecule binding" evidence="1">
    <location>
        <begin position="24"/>
        <end position="158"/>
    </location>
</feature>
<dbReference type="SUPFAM" id="SSF55136">
    <property type="entry name" value="Probable bacterial effector-binding domain"/>
    <property type="match status" value="1"/>
</dbReference>
<protein>
    <recommendedName>
        <fullName evidence="1">GyrI-like small molecule binding domain-containing protein</fullName>
    </recommendedName>
</protein>
<organism evidence="2 3">
    <name type="scientific">Desulforamulus ferrireducens</name>
    <dbReference type="NCBI Taxonomy" id="1833852"/>
    <lineage>
        <taxon>Bacteria</taxon>
        <taxon>Bacillati</taxon>
        <taxon>Bacillota</taxon>
        <taxon>Clostridia</taxon>
        <taxon>Eubacteriales</taxon>
        <taxon>Peptococcaceae</taxon>
        <taxon>Desulforamulus</taxon>
    </lineage>
</organism>
<dbReference type="Proteomes" id="UP000189464">
    <property type="component" value="Chromosome"/>
</dbReference>